<evidence type="ECO:0000313" key="1">
    <source>
        <dbReference type="EMBL" id="EKC17576.1"/>
    </source>
</evidence>
<dbReference type="HOGENOM" id="CLU_2401740_0_0_1"/>
<accession>K1Q8E7</accession>
<name>K1Q8E7_MAGGI</name>
<dbReference type="AlphaFoldDB" id="K1Q8E7"/>
<gene>
    <name evidence="1" type="ORF">CGI_10000538</name>
</gene>
<dbReference type="EMBL" id="JH822579">
    <property type="protein sequence ID" value="EKC17576.1"/>
    <property type="molecule type" value="Genomic_DNA"/>
</dbReference>
<sequence length="93" mass="10899">MADDRIRELEIMIRLIDIEIILARRHEGRQEQVVSVGPPAHQDRQSQQVEVVGGPWWLFLYSLWENLPWWGFFWGPSSSLEALCSKYSVVSRC</sequence>
<organism evidence="1">
    <name type="scientific">Magallana gigas</name>
    <name type="common">Pacific oyster</name>
    <name type="synonym">Crassostrea gigas</name>
    <dbReference type="NCBI Taxonomy" id="29159"/>
    <lineage>
        <taxon>Eukaryota</taxon>
        <taxon>Metazoa</taxon>
        <taxon>Spiralia</taxon>
        <taxon>Lophotrochozoa</taxon>
        <taxon>Mollusca</taxon>
        <taxon>Bivalvia</taxon>
        <taxon>Autobranchia</taxon>
        <taxon>Pteriomorphia</taxon>
        <taxon>Ostreida</taxon>
        <taxon>Ostreoidea</taxon>
        <taxon>Ostreidae</taxon>
        <taxon>Magallana</taxon>
    </lineage>
</organism>
<protein>
    <submittedName>
        <fullName evidence="1">Uncharacterized protein</fullName>
    </submittedName>
</protein>
<dbReference type="InParanoid" id="K1Q8E7"/>
<proteinExistence type="predicted"/>
<reference evidence="1" key="1">
    <citation type="journal article" date="2012" name="Nature">
        <title>The oyster genome reveals stress adaptation and complexity of shell formation.</title>
        <authorList>
            <person name="Zhang G."/>
            <person name="Fang X."/>
            <person name="Guo X."/>
            <person name="Li L."/>
            <person name="Luo R."/>
            <person name="Xu F."/>
            <person name="Yang P."/>
            <person name="Zhang L."/>
            <person name="Wang X."/>
            <person name="Qi H."/>
            <person name="Xiong Z."/>
            <person name="Que H."/>
            <person name="Xie Y."/>
            <person name="Holland P.W."/>
            <person name="Paps J."/>
            <person name="Zhu Y."/>
            <person name="Wu F."/>
            <person name="Chen Y."/>
            <person name="Wang J."/>
            <person name="Peng C."/>
            <person name="Meng J."/>
            <person name="Yang L."/>
            <person name="Liu J."/>
            <person name="Wen B."/>
            <person name="Zhang N."/>
            <person name="Huang Z."/>
            <person name="Zhu Q."/>
            <person name="Feng Y."/>
            <person name="Mount A."/>
            <person name="Hedgecock D."/>
            <person name="Xu Z."/>
            <person name="Liu Y."/>
            <person name="Domazet-Loso T."/>
            <person name="Du Y."/>
            <person name="Sun X."/>
            <person name="Zhang S."/>
            <person name="Liu B."/>
            <person name="Cheng P."/>
            <person name="Jiang X."/>
            <person name="Li J."/>
            <person name="Fan D."/>
            <person name="Wang W."/>
            <person name="Fu W."/>
            <person name="Wang T."/>
            <person name="Wang B."/>
            <person name="Zhang J."/>
            <person name="Peng Z."/>
            <person name="Li Y."/>
            <person name="Li N."/>
            <person name="Wang J."/>
            <person name="Chen M."/>
            <person name="He Y."/>
            <person name="Tan F."/>
            <person name="Song X."/>
            <person name="Zheng Q."/>
            <person name="Huang R."/>
            <person name="Yang H."/>
            <person name="Du X."/>
            <person name="Chen L."/>
            <person name="Yang M."/>
            <person name="Gaffney P.M."/>
            <person name="Wang S."/>
            <person name="Luo L."/>
            <person name="She Z."/>
            <person name="Ming Y."/>
            <person name="Huang W."/>
            <person name="Zhang S."/>
            <person name="Huang B."/>
            <person name="Zhang Y."/>
            <person name="Qu T."/>
            <person name="Ni P."/>
            <person name="Miao G."/>
            <person name="Wang J."/>
            <person name="Wang Q."/>
            <person name="Steinberg C.E."/>
            <person name="Wang H."/>
            <person name="Li N."/>
            <person name="Qian L."/>
            <person name="Zhang G."/>
            <person name="Li Y."/>
            <person name="Yang H."/>
            <person name="Liu X."/>
            <person name="Wang J."/>
            <person name="Yin Y."/>
            <person name="Wang J."/>
        </authorList>
    </citation>
    <scope>NUCLEOTIDE SEQUENCE [LARGE SCALE GENOMIC DNA]</scope>
    <source>
        <strain evidence="1">05x7-T-G4-1.051#20</strain>
    </source>
</reference>